<dbReference type="OrthoDB" id="2351791at2759"/>
<feature type="transmembrane region" description="Helical" evidence="6">
    <location>
        <begin position="352"/>
        <end position="373"/>
    </location>
</feature>
<dbReference type="GO" id="GO:0022857">
    <property type="term" value="F:transmembrane transporter activity"/>
    <property type="evidence" value="ECO:0007669"/>
    <property type="project" value="InterPro"/>
</dbReference>
<comment type="caution">
    <text evidence="8">The sequence shown here is derived from an EMBL/GenBank/DDBJ whole genome shotgun (WGS) entry which is preliminary data.</text>
</comment>
<dbReference type="InterPro" id="IPR011701">
    <property type="entry name" value="MFS"/>
</dbReference>
<comment type="subcellular location">
    <subcellularLocation>
        <location evidence="1">Membrane</location>
        <topology evidence="1">Multi-pass membrane protein</topology>
    </subcellularLocation>
</comment>
<feature type="domain" description="Major facilitator superfamily (MFS) profile" evidence="7">
    <location>
        <begin position="113"/>
        <end position="618"/>
    </location>
</feature>
<dbReference type="InterPro" id="IPR036259">
    <property type="entry name" value="MFS_trans_sf"/>
</dbReference>
<feature type="compositionally biased region" description="Low complexity" evidence="5">
    <location>
        <begin position="65"/>
        <end position="90"/>
    </location>
</feature>
<dbReference type="AlphaFoldDB" id="A0A553I6X5"/>
<dbReference type="SUPFAM" id="SSF103473">
    <property type="entry name" value="MFS general substrate transporter"/>
    <property type="match status" value="1"/>
</dbReference>
<evidence type="ECO:0000313" key="8">
    <source>
        <dbReference type="EMBL" id="TRX95958.1"/>
    </source>
</evidence>
<reference evidence="9" key="1">
    <citation type="submission" date="2019-06" db="EMBL/GenBank/DDBJ databases">
        <title>Draft genome sequence of the griseofulvin-producing fungus Xylaria cubensis strain G536.</title>
        <authorList>
            <person name="Mead M.E."/>
            <person name="Raja H.A."/>
            <person name="Steenwyk J.L."/>
            <person name="Knowles S.L."/>
            <person name="Oberlies N.H."/>
            <person name="Rokas A."/>
        </authorList>
    </citation>
    <scope>NUCLEOTIDE SEQUENCE [LARGE SCALE GENOMIC DNA]</scope>
    <source>
        <strain evidence="9">G536</strain>
    </source>
</reference>
<keyword evidence="3 6" id="KW-1133">Transmembrane helix</keyword>
<dbReference type="InterPro" id="IPR020846">
    <property type="entry name" value="MFS_dom"/>
</dbReference>
<protein>
    <recommendedName>
        <fullName evidence="7">Major facilitator superfamily (MFS) profile domain-containing protein</fullName>
    </recommendedName>
</protein>
<feature type="transmembrane region" description="Helical" evidence="6">
    <location>
        <begin position="433"/>
        <end position="452"/>
    </location>
</feature>
<evidence type="ECO:0000256" key="5">
    <source>
        <dbReference type="SAM" id="MobiDB-lite"/>
    </source>
</evidence>
<feature type="region of interest" description="Disordered" evidence="5">
    <location>
        <begin position="1"/>
        <end position="107"/>
    </location>
</feature>
<evidence type="ECO:0000256" key="3">
    <source>
        <dbReference type="ARBA" id="ARBA00022989"/>
    </source>
</evidence>
<dbReference type="GO" id="GO:0005886">
    <property type="term" value="C:plasma membrane"/>
    <property type="evidence" value="ECO:0007669"/>
    <property type="project" value="TreeGrafter"/>
</dbReference>
<feature type="transmembrane region" description="Helical" evidence="6">
    <location>
        <begin position="198"/>
        <end position="218"/>
    </location>
</feature>
<dbReference type="Pfam" id="PF07690">
    <property type="entry name" value="MFS_1"/>
    <property type="match status" value="1"/>
</dbReference>
<dbReference type="Gene3D" id="1.20.1250.20">
    <property type="entry name" value="MFS general substrate transporter like domains"/>
    <property type="match status" value="1"/>
</dbReference>
<evidence type="ECO:0000256" key="4">
    <source>
        <dbReference type="ARBA" id="ARBA00023136"/>
    </source>
</evidence>
<dbReference type="PANTHER" id="PTHR23501:SF94">
    <property type="entry name" value="MAJOR FACILITATOR SUPERFAMILY (MFS) PROFILE DOMAIN-CONTAINING PROTEIN"/>
    <property type="match status" value="1"/>
</dbReference>
<organism evidence="8 9">
    <name type="scientific">Xylaria flabelliformis</name>
    <dbReference type="NCBI Taxonomy" id="2512241"/>
    <lineage>
        <taxon>Eukaryota</taxon>
        <taxon>Fungi</taxon>
        <taxon>Dikarya</taxon>
        <taxon>Ascomycota</taxon>
        <taxon>Pezizomycotina</taxon>
        <taxon>Sordariomycetes</taxon>
        <taxon>Xylariomycetidae</taxon>
        <taxon>Xylariales</taxon>
        <taxon>Xylariaceae</taxon>
        <taxon>Xylaria</taxon>
    </lineage>
</organism>
<feature type="transmembrane region" description="Helical" evidence="6">
    <location>
        <begin position="394"/>
        <end position="413"/>
    </location>
</feature>
<keyword evidence="4 6" id="KW-0472">Membrane</keyword>
<feature type="transmembrane region" description="Helical" evidence="6">
    <location>
        <begin position="224"/>
        <end position="245"/>
    </location>
</feature>
<feature type="transmembrane region" description="Helical" evidence="6">
    <location>
        <begin position="257"/>
        <end position="281"/>
    </location>
</feature>
<feature type="transmembrane region" description="Helical" evidence="6">
    <location>
        <begin position="484"/>
        <end position="504"/>
    </location>
</feature>
<feature type="transmembrane region" description="Helical" evidence="6">
    <location>
        <begin position="169"/>
        <end position="191"/>
    </location>
</feature>
<name>A0A553I6X5_9PEZI</name>
<feature type="transmembrane region" description="Helical" evidence="6">
    <location>
        <begin position="112"/>
        <end position="132"/>
    </location>
</feature>
<accession>A0A553I6X5</accession>
<keyword evidence="2 6" id="KW-0812">Transmembrane</keyword>
<dbReference type="EMBL" id="VFLP01000013">
    <property type="protein sequence ID" value="TRX95958.1"/>
    <property type="molecule type" value="Genomic_DNA"/>
</dbReference>
<dbReference type="PROSITE" id="PS50850">
    <property type="entry name" value="MFS"/>
    <property type="match status" value="1"/>
</dbReference>
<dbReference type="PANTHER" id="PTHR23501">
    <property type="entry name" value="MAJOR FACILITATOR SUPERFAMILY"/>
    <property type="match status" value="1"/>
</dbReference>
<evidence type="ECO:0000313" key="9">
    <source>
        <dbReference type="Proteomes" id="UP000319160"/>
    </source>
</evidence>
<feature type="compositionally biased region" description="Polar residues" evidence="5">
    <location>
        <begin position="31"/>
        <end position="54"/>
    </location>
</feature>
<evidence type="ECO:0000256" key="6">
    <source>
        <dbReference type="SAM" id="Phobius"/>
    </source>
</evidence>
<feature type="compositionally biased region" description="Low complexity" evidence="5">
    <location>
        <begin position="7"/>
        <end position="30"/>
    </location>
</feature>
<feature type="transmembrane region" description="Helical" evidence="6">
    <location>
        <begin position="459"/>
        <end position="478"/>
    </location>
</feature>
<evidence type="ECO:0000256" key="2">
    <source>
        <dbReference type="ARBA" id="ARBA00022692"/>
    </source>
</evidence>
<gene>
    <name evidence="8" type="ORF">FHL15_003100</name>
</gene>
<evidence type="ECO:0000256" key="1">
    <source>
        <dbReference type="ARBA" id="ARBA00004141"/>
    </source>
</evidence>
<dbReference type="Proteomes" id="UP000319160">
    <property type="component" value="Unassembled WGS sequence"/>
</dbReference>
<keyword evidence="9" id="KW-1185">Reference proteome</keyword>
<evidence type="ECO:0000259" key="7">
    <source>
        <dbReference type="PROSITE" id="PS50850"/>
    </source>
</evidence>
<feature type="transmembrane region" description="Helical" evidence="6">
    <location>
        <begin position="590"/>
        <end position="614"/>
    </location>
</feature>
<sequence>MSDTTMSATASAATSATASATASASTTSATPSGDASQTESAAPSVSDYQSSSDVNQKRHETETNTPAGPDPATADTPADAPADVPTDTPANGDDEAQNPPEEDWKPSMHEKAVIYTIAITSLIVALDATIVITPLSVSPPFYGNCVMKRRLQRFEQTITQSLNATATQAFWIGTSYLLVNAVTMPVICAVSEVFGRPICLTFALVAFALGTILCATAQDIGTLLAGRSVQGIGGGGIHSLGLVIQTDIVPLRWRPRWYGVTLGFWALGLAIGPIIGGAVVHGTTWRWIFYLMFPFLGFSLVAVPYLLTLKPKEATLSEKLMRIDWLGSLIFTGSATSFLIAVSWGGSQFEWASIQTLVPLILGFVGLLFTLVYERFWAKQAFLRHSLYHNASSIVGYICGSIQGMVLYGLLYYGPFYFLSVKGYSPLDTGIGMLPATLTVTIAGIICGRLVTRYNHYRWPIQVGWFIASIGAGLFLIWPHNDSAAVWTITYLVIGVGQGAILNAQNFATQAMCKQGDEAAAASMYAFVRQFGMALGVGIGGTTFQNVMAIKLRSLGLPVEIAKQAESYISVLHGLHPGPYKNNVMDAYKFGFTGVFSFYFGISVVAFVISLTFIRNVDLTRHLESEHRLDGSRWEKQHNKLVATIVSTHMLGKKGEPDADEEADHHLVNMQNIVRNSQTICCNISSMRVHPIGI</sequence>
<feature type="transmembrane region" description="Helical" evidence="6">
    <location>
        <begin position="287"/>
        <end position="307"/>
    </location>
</feature>
<dbReference type="Gene3D" id="1.20.1720.10">
    <property type="entry name" value="Multidrug resistance protein D"/>
    <property type="match status" value="1"/>
</dbReference>
<proteinExistence type="predicted"/>
<feature type="transmembrane region" description="Helical" evidence="6">
    <location>
        <begin position="328"/>
        <end position="346"/>
    </location>
</feature>